<protein>
    <submittedName>
        <fullName evidence="7">RNA polymerase sigma factor</fullName>
    </submittedName>
</protein>
<evidence type="ECO:0000256" key="4">
    <source>
        <dbReference type="ARBA" id="ARBA00023163"/>
    </source>
</evidence>
<dbReference type="InterPro" id="IPR039425">
    <property type="entry name" value="RNA_pol_sigma-70-like"/>
</dbReference>
<evidence type="ECO:0000313" key="8">
    <source>
        <dbReference type="Proteomes" id="UP000218934"/>
    </source>
</evidence>
<keyword evidence="4" id="KW-0804">Transcription</keyword>
<proteinExistence type="inferred from homology"/>
<gene>
    <name evidence="7" type="ORF">COO09_19700</name>
</gene>
<evidence type="ECO:0000256" key="1">
    <source>
        <dbReference type="ARBA" id="ARBA00010641"/>
    </source>
</evidence>
<keyword evidence="2" id="KW-0805">Transcription regulation</keyword>
<dbReference type="SUPFAM" id="SSF88659">
    <property type="entry name" value="Sigma3 and sigma4 domains of RNA polymerase sigma factors"/>
    <property type="match status" value="1"/>
</dbReference>
<comment type="caution">
    <text evidence="7">The sequence shown here is derived from an EMBL/GenBank/DDBJ whole genome shotgun (WGS) entry which is preliminary data.</text>
</comment>
<dbReference type="SUPFAM" id="SSF88946">
    <property type="entry name" value="Sigma2 domain of RNA polymerase sigma factors"/>
    <property type="match status" value="1"/>
</dbReference>
<feature type="domain" description="RNA polymerase sigma-70 region 2" evidence="5">
    <location>
        <begin position="50"/>
        <end position="110"/>
    </location>
</feature>
<dbReference type="AlphaFoldDB" id="A0A2A4FT20"/>
<dbReference type="Pfam" id="PF04542">
    <property type="entry name" value="Sigma70_r2"/>
    <property type="match status" value="1"/>
</dbReference>
<dbReference type="InterPro" id="IPR007627">
    <property type="entry name" value="RNA_pol_sigma70_r2"/>
</dbReference>
<dbReference type="GO" id="GO:0016987">
    <property type="term" value="F:sigma factor activity"/>
    <property type="evidence" value="ECO:0007669"/>
    <property type="project" value="UniProtKB-KW"/>
</dbReference>
<evidence type="ECO:0000313" key="7">
    <source>
        <dbReference type="EMBL" id="PCE40551.1"/>
    </source>
</evidence>
<dbReference type="Gene3D" id="1.10.1740.10">
    <property type="match status" value="1"/>
</dbReference>
<keyword evidence="8" id="KW-1185">Reference proteome</keyword>
<accession>A0A2A4FT20</accession>
<dbReference type="GO" id="GO:0003677">
    <property type="term" value="F:DNA binding"/>
    <property type="evidence" value="ECO:0007669"/>
    <property type="project" value="InterPro"/>
</dbReference>
<evidence type="ECO:0000256" key="2">
    <source>
        <dbReference type="ARBA" id="ARBA00023015"/>
    </source>
</evidence>
<comment type="similarity">
    <text evidence="1">Belongs to the sigma-70 factor family. ECF subfamily.</text>
</comment>
<dbReference type="EMBL" id="NWUF01000026">
    <property type="protein sequence ID" value="PCE40551.1"/>
    <property type="molecule type" value="Genomic_DNA"/>
</dbReference>
<dbReference type="InterPro" id="IPR013325">
    <property type="entry name" value="RNA_pol_sigma_r2"/>
</dbReference>
<feature type="domain" description="RNA polymerase sigma factor 70 region 4 type 2" evidence="6">
    <location>
        <begin position="149"/>
        <end position="199"/>
    </location>
</feature>
<dbReference type="InterPro" id="IPR013324">
    <property type="entry name" value="RNA_pol_sigma_r3/r4-like"/>
</dbReference>
<sequence>MAELGAGTNVDIACRRTIQLGHEPASRQEREVSMTGLRKATLSSCQSNALKQRITSILRDTQDAEDAIQDAYVRVLEIDGACDAIQNPGAYLNRAARNVALDKLRRKRRTDRIFVAMESSEDVREQIMARPCLNQRADDRLHQQQTISAVMDAVAMLPPKCGQAYLMSCIDEYTYSEIASEIGVSVSMIEKYVAHARRHVRASVPADFN</sequence>
<dbReference type="Proteomes" id="UP000218934">
    <property type="component" value="Unassembled WGS sequence"/>
</dbReference>
<dbReference type="InterPro" id="IPR013249">
    <property type="entry name" value="RNA_pol_sigma70_r4_t2"/>
</dbReference>
<evidence type="ECO:0000256" key="3">
    <source>
        <dbReference type="ARBA" id="ARBA00023082"/>
    </source>
</evidence>
<dbReference type="Gene3D" id="1.10.10.10">
    <property type="entry name" value="Winged helix-like DNA-binding domain superfamily/Winged helix DNA-binding domain"/>
    <property type="match status" value="1"/>
</dbReference>
<dbReference type="Pfam" id="PF08281">
    <property type="entry name" value="Sigma70_r4_2"/>
    <property type="match status" value="1"/>
</dbReference>
<dbReference type="GO" id="GO:0006352">
    <property type="term" value="P:DNA-templated transcription initiation"/>
    <property type="evidence" value="ECO:0007669"/>
    <property type="project" value="InterPro"/>
</dbReference>
<dbReference type="InterPro" id="IPR014284">
    <property type="entry name" value="RNA_pol_sigma-70_dom"/>
</dbReference>
<dbReference type="PANTHER" id="PTHR43133:SF63">
    <property type="entry name" value="RNA POLYMERASE SIGMA FACTOR FECI-RELATED"/>
    <property type="match status" value="1"/>
</dbReference>
<reference evidence="7 8" key="1">
    <citation type="submission" date="2017-09" db="EMBL/GenBank/DDBJ databases">
        <title>The Catabolism of 3,6-Dichlorosalicylic acid is Initiated by the Cytochrome P450 Monooxygenase DsmABC in Rhizorhabdus dicambivorans Ndbn-20.</title>
        <authorList>
            <person name="Na L."/>
        </authorList>
    </citation>
    <scope>NUCLEOTIDE SEQUENCE [LARGE SCALE GENOMIC DNA]</scope>
    <source>
        <strain evidence="7 8">Ndbn-20m</strain>
    </source>
</reference>
<evidence type="ECO:0000259" key="6">
    <source>
        <dbReference type="Pfam" id="PF08281"/>
    </source>
</evidence>
<evidence type="ECO:0000259" key="5">
    <source>
        <dbReference type="Pfam" id="PF04542"/>
    </source>
</evidence>
<dbReference type="PANTHER" id="PTHR43133">
    <property type="entry name" value="RNA POLYMERASE ECF-TYPE SIGMA FACTO"/>
    <property type="match status" value="1"/>
</dbReference>
<keyword evidence="3" id="KW-0731">Sigma factor</keyword>
<dbReference type="InterPro" id="IPR036388">
    <property type="entry name" value="WH-like_DNA-bd_sf"/>
</dbReference>
<name>A0A2A4FT20_9SPHN</name>
<organism evidence="7 8">
    <name type="scientific">Rhizorhabdus dicambivorans</name>
    <dbReference type="NCBI Taxonomy" id="1850238"/>
    <lineage>
        <taxon>Bacteria</taxon>
        <taxon>Pseudomonadati</taxon>
        <taxon>Pseudomonadota</taxon>
        <taxon>Alphaproteobacteria</taxon>
        <taxon>Sphingomonadales</taxon>
        <taxon>Sphingomonadaceae</taxon>
        <taxon>Rhizorhabdus</taxon>
    </lineage>
</organism>
<dbReference type="NCBIfam" id="TIGR02937">
    <property type="entry name" value="sigma70-ECF"/>
    <property type="match status" value="1"/>
</dbReference>